<keyword evidence="3" id="KW-1185">Reference proteome</keyword>
<comment type="caution">
    <text evidence="2">The sequence shown here is derived from an EMBL/GenBank/DDBJ whole genome shotgun (WGS) entry which is preliminary data.</text>
</comment>
<keyword evidence="1" id="KW-0472">Membrane</keyword>
<name>A0ABT0VGN1_9LACO</name>
<keyword evidence="1" id="KW-1133">Transmembrane helix</keyword>
<gene>
    <name evidence="2" type="ORF">KAK10_02570</name>
</gene>
<protein>
    <recommendedName>
        <fullName evidence="4">Triple QxxK/R motif-containing protein</fullName>
    </recommendedName>
</protein>
<evidence type="ECO:0000313" key="3">
    <source>
        <dbReference type="Proteomes" id="UP001057481"/>
    </source>
</evidence>
<feature type="transmembrane region" description="Helical" evidence="1">
    <location>
        <begin position="94"/>
        <end position="115"/>
    </location>
</feature>
<evidence type="ECO:0000256" key="1">
    <source>
        <dbReference type="SAM" id="Phobius"/>
    </source>
</evidence>
<proteinExistence type="predicted"/>
<dbReference type="RefSeq" id="WP_205143313.1">
    <property type="nucleotide sequence ID" value="NZ_JAFBDN010000004.1"/>
</dbReference>
<organism evidence="2 3">
    <name type="scientific">Periweissella beninensis</name>
    <dbReference type="NCBI Taxonomy" id="504936"/>
    <lineage>
        <taxon>Bacteria</taxon>
        <taxon>Bacillati</taxon>
        <taxon>Bacillota</taxon>
        <taxon>Bacilli</taxon>
        <taxon>Lactobacillales</taxon>
        <taxon>Lactobacillaceae</taxon>
        <taxon>Periweissella</taxon>
    </lineage>
</organism>
<keyword evidence="1" id="KW-0812">Transmembrane</keyword>
<evidence type="ECO:0000313" key="2">
    <source>
        <dbReference type="EMBL" id="MCM2436816.1"/>
    </source>
</evidence>
<accession>A0ABT0VGN1</accession>
<reference evidence="2" key="1">
    <citation type="submission" date="2021-04" db="EMBL/GenBank/DDBJ databases">
        <title>Taxonomic assessment of Weissella genus.</title>
        <authorList>
            <person name="Fanelli F."/>
            <person name="Chieffi D."/>
            <person name="Dell'Aquila A."/>
            <person name="Gyu-Sung C."/>
            <person name="Franz C.M.A.P."/>
            <person name="Fusco V."/>
        </authorList>
    </citation>
    <scope>NUCLEOTIDE SEQUENCE</scope>
    <source>
        <strain evidence="2">LMG 25373</strain>
    </source>
</reference>
<dbReference type="EMBL" id="JAGMVS010000039">
    <property type="protein sequence ID" value="MCM2436816.1"/>
    <property type="molecule type" value="Genomic_DNA"/>
</dbReference>
<sequence length="116" mass="13648">MAKNPLNRKAYRKYMGLLKEQNKEKKPTEAPKSTTNFVHQMADGRKVDENGEIHNTQPTKELNRQQLRKIQRYDKDPRGRLTPLGKQQRLKYRLNIAIIILVLLIITTYLILFFVG</sequence>
<dbReference type="Proteomes" id="UP001057481">
    <property type="component" value="Unassembled WGS sequence"/>
</dbReference>
<evidence type="ECO:0008006" key="4">
    <source>
        <dbReference type="Google" id="ProtNLM"/>
    </source>
</evidence>